<evidence type="ECO:0000313" key="1">
    <source>
        <dbReference type="EMBL" id="ADE14198.1"/>
    </source>
</evidence>
<dbReference type="AlphaFoldDB" id="D5BYY5"/>
<dbReference type="EMBL" id="CP001798">
    <property type="protein sequence ID" value="ADE14198.1"/>
    <property type="molecule type" value="Genomic_DNA"/>
</dbReference>
<sequence>MREPPSMLALHTDSPITGEVGVAHSLWSKNHDEVNPLWHVSH</sequence>
<dbReference type="KEGG" id="nhl:Nhal_1025"/>
<accession>D5BYY5</accession>
<dbReference type="Proteomes" id="UP000001844">
    <property type="component" value="Chromosome"/>
</dbReference>
<keyword evidence="2" id="KW-1185">Reference proteome</keyword>
<gene>
    <name evidence="1" type="ordered locus">Nhal_1025</name>
</gene>
<protein>
    <submittedName>
        <fullName evidence="1">Uncharacterized protein</fullName>
    </submittedName>
</protein>
<organism evidence="1 2">
    <name type="scientific">Nitrosococcus halophilus (strain Nc4)</name>
    <dbReference type="NCBI Taxonomy" id="472759"/>
    <lineage>
        <taxon>Bacteria</taxon>
        <taxon>Pseudomonadati</taxon>
        <taxon>Pseudomonadota</taxon>
        <taxon>Gammaproteobacteria</taxon>
        <taxon>Chromatiales</taxon>
        <taxon>Chromatiaceae</taxon>
        <taxon>Nitrosococcus</taxon>
    </lineage>
</organism>
<reference evidence="2" key="1">
    <citation type="submission" date="2010-04" db="EMBL/GenBank/DDBJ databases">
        <title>Complete genome sequence of Nitrosococcus halophilus Nc4, a salt-adapted, aerobic obligate ammonia-oxidizing sulfur purple bacterium.</title>
        <authorList>
            <consortium name="US DOE Joint Genome Institute"/>
            <person name="Campbell M.A."/>
            <person name="Malfatti S.A."/>
            <person name="Chain P.S.G."/>
            <person name="Heidelberg J.F."/>
            <person name="Ward B.B."/>
            <person name="Klotz M.G."/>
        </authorList>
    </citation>
    <scope>NUCLEOTIDE SEQUENCE [LARGE SCALE GENOMIC DNA]</scope>
    <source>
        <strain evidence="2">Nc4</strain>
    </source>
</reference>
<name>D5BYY5_NITHN</name>
<evidence type="ECO:0000313" key="2">
    <source>
        <dbReference type="Proteomes" id="UP000001844"/>
    </source>
</evidence>
<proteinExistence type="predicted"/>
<dbReference type="HOGENOM" id="CLU_3254703_0_0_6"/>